<feature type="transmembrane region" description="Helical" evidence="1">
    <location>
        <begin position="97"/>
        <end position="120"/>
    </location>
</feature>
<dbReference type="InterPro" id="IPR006750">
    <property type="entry name" value="YdcZ"/>
</dbReference>
<feature type="transmembrane region" description="Helical" evidence="1">
    <location>
        <begin position="68"/>
        <end position="91"/>
    </location>
</feature>
<organism evidence="2 3">
    <name type="scientific">Nocardia stercoris</name>
    <dbReference type="NCBI Taxonomy" id="2483361"/>
    <lineage>
        <taxon>Bacteria</taxon>
        <taxon>Bacillati</taxon>
        <taxon>Actinomycetota</taxon>
        <taxon>Actinomycetes</taxon>
        <taxon>Mycobacteriales</taxon>
        <taxon>Nocardiaceae</taxon>
        <taxon>Nocardia</taxon>
    </lineage>
</organism>
<evidence type="ECO:0000313" key="3">
    <source>
        <dbReference type="Proteomes" id="UP000279275"/>
    </source>
</evidence>
<dbReference type="PANTHER" id="PTHR34821">
    <property type="entry name" value="INNER MEMBRANE PROTEIN YDCZ"/>
    <property type="match status" value="1"/>
</dbReference>
<comment type="caution">
    <text evidence="2">The sequence shown here is derived from an EMBL/GenBank/DDBJ whole genome shotgun (WGS) entry which is preliminary data.</text>
</comment>
<feature type="transmembrane region" description="Helical" evidence="1">
    <location>
        <begin position="159"/>
        <end position="180"/>
    </location>
</feature>
<dbReference type="EMBL" id="RFFH01000002">
    <property type="protein sequence ID" value="RMI34188.1"/>
    <property type="molecule type" value="Genomic_DNA"/>
</dbReference>
<feature type="transmembrane region" description="Helical" evidence="1">
    <location>
        <begin position="132"/>
        <end position="153"/>
    </location>
</feature>
<name>A0A3M2LHF9_9NOCA</name>
<feature type="transmembrane region" description="Helical" evidence="1">
    <location>
        <begin position="310"/>
        <end position="331"/>
    </location>
</feature>
<dbReference type="OrthoDB" id="6463253at2"/>
<dbReference type="AlphaFoldDB" id="A0A3M2LHF9"/>
<protein>
    <submittedName>
        <fullName evidence="2">DMT family transporter</fullName>
    </submittedName>
</protein>
<feature type="transmembrane region" description="Helical" evidence="1">
    <location>
        <begin position="35"/>
        <end position="56"/>
    </location>
</feature>
<accession>A0A3M2LHF9</accession>
<keyword evidence="1" id="KW-1133">Transmembrane helix</keyword>
<keyword evidence="1" id="KW-0472">Membrane</keyword>
<gene>
    <name evidence="2" type="ORF">EBN03_07150</name>
</gene>
<dbReference type="GO" id="GO:0005886">
    <property type="term" value="C:plasma membrane"/>
    <property type="evidence" value="ECO:0007669"/>
    <property type="project" value="TreeGrafter"/>
</dbReference>
<feature type="transmembrane region" description="Helical" evidence="1">
    <location>
        <begin position="259"/>
        <end position="278"/>
    </location>
</feature>
<reference evidence="2 3" key="1">
    <citation type="submission" date="2018-10" db="EMBL/GenBank/DDBJ databases">
        <title>Isolation from cow dung.</title>
        <authorList>
            <person name="Ling L."/>
        </authorList>
    </citation>
    <scope>NUCLEOTIDE SEQUENCE [LARGE SCALE GENOMIC DNA]</scope>
    <source>
        <strain evidence="2 3">NEAU-LL90</strain>
    </source>
</reference>
<evidence type="ECO:0000313" key="2">
    <source>
        <dbReference type="EMBL" id="RMI34188.1"/>
    </source>
</evidence>
<keyword evidence="3" id="KW-1185">Reference proteome</keyword>
<dbReference type="RefSeq" id="WP_122187112.1">
    <property type="nucleotide sequence ID" value="NZ_RFFH01000002.1"/>
</dbReference>
<dbReference type="Pfam" id="PF04657">
    <property type="entry name" value="DMT_YdcZ"/>
    <property type="match status" value="2"/>
</dbReference>
<sequence length="341" mass="33089">MGREVGLGLGFAIGAGVATQGRVNGALGARLHDGIGAAVVSFGSGLILLMVAYLVSGQARSGVGRVRAAVAGGVLRPWQLLGGLCGAFFVTSQGLSVAALGVTVFAVSVVAGQLVSSLVVDRLGVGPRGRTAITGWRIGGAAVALAAVALTALGRNGSGPAGGSWALVMLPALAGVTLAWQQAVNGRVAAAGAAAPVRGGTSTQTAGRASTGDTLAAAAAGTYAATTINFATGFLALIAVEAIHVAFSGMPEQIPSQPWLYSGGLIGITFIATAAVAVRLIGVLLLGLTSVAGQLAMALLLDVVTPSSGVGLSVTAVAGCALTLVAVALAAHSHTDSSAPE</sequence>
<feature type="transmembrane region" description="Helical" evidence="1">
    <location>
        <begin position="228"/>
        <end position="247"/>
    </location>
</feature>
<evidence type="ECO:0000256" key="1">
    <source>
        <dbReference type="SAM" id="Phobius"/>
    </source>
</evidence>
<dbReference type="Proteomes" id="UP000279275">
    <property type="component" value="Unassembled WGS sequence"/>
</dbReference>
<dbReference type="PANTHER" id="PTHR34821:SF2">
    <property type="entry name" value="INNER MEMBRANE PROTEIN YDCZ"/>
    <property type="match status" value="1"/>
</dbReference>
<keyword evidence="1" id="KW-0812">Transmembrane</keyword>
<proteinExistence type="predicted"/>